<organism evidence="1 2">
    <name type="scientific">Panicum miliaceum</name>
    <name type="common">Proso millet</name>
    <name type="synonym">Broomcorn millet</name>
    <dbReference type="NCBI Taxonomy" id="4540"/>
    <lineage>
        <taxon>Eukaryota</taxon>
        <taxon>Viridiplantae</taxon>
        <taxon>Streptophyta</taxon>
        <taxon>Embryophyta</taxon>
        <taxon>Tracheophyta</taxon>
        <taxon>Spermatophyta</taxon>
        <taxon>Magnoliopsida</taxon>
        <taxon>Liliopsida</taxon>
        <taxon>Poales</taxon>
        <taxon>Poaceae</taxon>
        <taxon>PACMAD clade</taxon>
        <taxon>Panicoideae</taxon>
        <taxon>Panicodae</taxon>
        <taxon>Paniceae</taxon>
        <taxon>Panicinae</taxon>
        <taxon>Panicum</taxon>
        <taxon>Panicum sect. Panicum</taxon>
    </lineage>
</organism>
<sequence>MYEQMLQLYPDERRQKKFPSSQAWPLLILIDLYQKLRVAQSIYISLAHTAYISGIRAIALCCH</sequence>
<name>A0A3L6PGB1_PANMI</name>
<keyword evidence="2" id="KW-1185">Reference proteome</keyword>
<reference evidence="2" key="1">
    <citation type="journal article" date="2019" name="Nat. Commun.">
        <title>The genome of broomcorn millet.</title>
        <authorList>
            <person name="Zou C."/>
            <person name="Miki D."/>
            <person name="Li D."/>
            <person name="Tang Q."/>
            <person name="Xiao L."/>
            <person name="Rajput S."/>
            <person name="Deng P."/>
            <person name="Jia W."/>
            <person name="Huang R."/>
            <person name="Zhang M."/>
            <person name="Sun Y."/>
            <person name="Hu J."/>
            <person name="Fu X."/>
            <person name="Schnable P.S."/>
            <person name="Li F."/>
            <person name="Zhang H."/>
            <person name="Feng B."/>
            <person name="Zhu X."/>
            <person name="Liu R."/>
            <person name="Schnable J.C."/>
            <person name="Zhu J.-K."/>
            <person name="Zhang H."/>
        </authorList>
    </citation>
    <scope>NUCLEOTIDE SEQUENCE [LARGE SCALE GENOMIC DNA]</scope>
</reference>
<evidence type="ECO:0000313" key="1">
    <source>
        <dbReference type="EMBL" id="RLM55486.1"/>
    </source>
</evidence>
<dbReference type="EMBL" id="PQIB02000018">
    <property type="protein sequence ID" value="RLM55486.1"/>
    <property type="molecule type" value="Genomic_DNA"/>
</dbReference>
<protein>
    <submittedName>
        <fullName evidence="1">Uncharacterized protein</fullName>
    </submittedName>
</protein>
<evidence type="ECO:0000313" key="2">
    <source>
        <dbReference type="Proteomes" id="UP000275267"/>
    </source>
</evidence>
<proteinExistence type="predicted"/>
<dbReference type="Proteomes" id="UP000275267">
    <property type="component" value="Unassembled WGS sequence"/>
</dbReference>
<gene>
    <name evidence="1" type="ORF">C2845_PM10G12030</name>
</gene>
<dbReference type="AlphaFoldDB" id="A0A3L6PGB1"/>
<comment type="caution">
    <text evidence="1">The sequence shown here is derived from an EMBL/GenBank/DDBJ whole genome shotgun (WGS) entry which is preliminary data.</text>
</comment>
<accession>A0A3L6PGB1</accession>